<sequence>MKYVLVSGGVISGIGKGVIASSTGLLLKTIGLKICEVTAVLHVSSIKIDPYLNIDAGTMAPTEHGECFVLDDGGEVDLDLGNYERYLNITLTRNNNITTGKIYQHVIEKERKGDYLGRTVQVVPHLTNAIQDWIENVAKVPVDDTNEQPDVCIIELGGTVGDIESAPFVEAMRQLRRRAGRDNFLQIHVSLVPVISGEQKTKPTQQAIRDVRAAGLSPDLIACRCQEPLLESTINKVAMFCQVESDQVVAVHDVFSTYHVPLLLEQQGLIKQLSSVFRLSDYNIQPSLLHKGQGIWKSWKALTSSRERYLPDEQITIALVGKYTNLHDSYLSVIKSLEHSAMACHRELKIEWIDASNLEQAMLATSPENFHKAWHLLCTADGVLVPGGFGIRGTEGMMAAAHWARTKGKPYLGICLGMQIAVIEYARSELGIKDATSEEFNAQAADRLVMFMPEIDAKTMGGNMRLGLRPTHFQPDSEWSRLRKLYEGAAHINERHRHRYEVNPAYIDQLSKAGLNFIGKDDKGERMEIVELKDHPFFVGVQFHPEYLSRVLRPSPPYLGFMAASAGMLESITAKVGVNGHVAVNGEGHRGSIDGVAI</sequence>
<gene>
    <name evidence="1" type="primary">URA7</name>
    <name evidence="1" type="ORF">H2198_008897</name>
</gene>
<dbReference type="EC" id="6.3.4.2" evidence="1"/>
<dbReference type="EMBL" id="JAPDRQ010000233">
    <property type="protein sequence ID" value="KAJ9651832.1"/>
    <property type="molecule type" value="Genomic_DNA"/>
</dbReference>
<evidence type="ECO:0000313" key="1">
    <source>
        <dbReference type="EMBL" id="KAJ9651832.1"/>
    </source>
</evidence>
<proteinExistence type="predicted"/>
<keyword evidence="2" id="KW-1185">Reference proteome</keyword>
<organism evidence="1 2">
    <name type="scientific">Neophaeococcomyces mojaviensis</name>
    <dbReference type="NCBI Taxonomy" id="3383035"/>
    <lineage>
        <taxon>Eukaryota</taxon>
        <taxon>Fungi</taxon>
        <taxon>Dikarya</taxon>
        <taxon>Ascomycota</taxon>
        <taxon>Pezizomycotina</taxon>
        <taxon>Eurotiomycetes</taxon>
        <taxon>Chaetothyriomycetidae</taxon>
        <taxon>Chaetothyriales</taxon>
        <taxon>Chaetothyriales incertae sedis</taxon>
        <taxon>Neophaeococcomyces</taxon>
    </lineage>
</organism>
<name>A0ACC2ZVZ5_9EURO</name>
<protein>
    <submittedName>
        <fullName evidence="1">CTP synthase ura7</fullName>
        <ecNumber evidence="1">6.3.4.2</ecNumber>
    </submittedName>
</protein>
<accession>A0ACC2ZVZ5</accession>
<reference evidence="1" key="1">
    <citation type="submission" date="2022-10" db="EMBL/GenBank/DDBJ databases">
        <title>Culturing micro-colonial fungi from biological soil crusts in the Mojave desert and describing Neophaeococcomyces mojavensis, and introducing the new genera and species Taxawa tesnikishii.</title>
        <authorList>
            <person name="Kurbessoian T."/>
            <person name="Stajich J.E."/>
        </authorList>
    </citation>
    <scope>NUCLEOTIDE SEQUENCE</scope>
    <source>
        <strain evidence="1">JES_112</strain>
    </source>
</reference>
<keyword evidence="1" id="KW-0436">Ligase</keyword>
<evidence type="ECO:0000313" key="2">
    <source>
        <dbReference type="Proteomes" id="UP001172386"/>
    </source>
</evidence>
<dbReference type="Proteomes" id="UP001172386">
    <property type="component" value="Unassembled WGS sequence"/>
</dbReference>
<comment type="caution">
    <text evidence="1">The sequence shown here is derived from an EMBL/GenBank/DDBJ whole genome shotgun (WGS) entry which is preliminary data.</text>
</comment>